<evidence type="ECO:0000256" key="4">
    <source>
        <dbReference type="ARBA" id="ARBA00008703"/>
    </source>
</evidence>
<evidence type="ECO:0000256" key="7">
    <source>
        <dbReference type="ARBA" id="ARBA00022691"/>
    </source>
</evidence>
<comment type="catalytic activity">
    <reaction evidence="1">
        <text>L-lysine = D-beta-lysine</text>
        <dbReference type="Rhea" id="RHEA:44148"/>
        <dbReference type="ChEBI" id="CHEBI:32551"/>
        <dbReference type="ChEBI" id="CHEBI:84138"/>
    </reaction>
</comment>
<keyword evidence="18" id="KW-1185">Reference proteome</keyword>
<dbReference type="SUPFAM" id="SSF102114">
    <property type="entry name" value="Radical SAM enzymes"/>
    <property type="match status" value="1"/>
</dbReference>
<feature type="binding site" evidence="14">
    <location>
        <position position="115"/>
    </location>
    <ligand>
        <name>[4Fe-4S] cluster</name>
        <dbReference type="ChEBI" id="CHEBI:49883"/>
        <note>4Fe-4S-S-AdoMet</note>
    </ligand>
</feature>
<dbReference type="Gene3D" id="3.20.20.70">
    <property type="entry name" value="Aldolase class I"/>
    <property type="match status" value="1"/>
</dbReference>
<feature type="binding site" evidence="14">
    <location>
        <position position="118"/>
    </location>
    <ligand>
        <name>[4Fe-4S] cluster</name>
        <dbReference type="ChEBI" id="CHEBI:49883"/>
        <note>4Fe-4S-S-AdoMet</note>
    </ligand>
</feature>
<feature type="modified residue" description="N6-(pyridoxal phosphate)lysine" evidence="15">
    <location>
        <position position="321"/>
    </location>
</feature>
<evidence type="ECO:0000256" key="11">
    <source>
        <dbReference type="ARBA" id="ARBA00023014"/>
    </source>
</evidence>
<evidence type="ECO:0000313" key="17">
    <source>
        <dbReference type="EMBL" id="AJC49303.1"/>
    </source>
</evidence>
<evidence type="ECO:0000256" key="12">
    <source>
        <dbReference type="ARBA" id="ARBA00023235"/>
    </source>
</evidence>
<dbReference type="GO" id="GO:0046872">
    <property type="term" value="F:metal ion binding"/>
    <property type="evidence" value="ECO:0007669"/>
    <property type="project" value="UniProtKB-KW"/>
</dbReference>
<dbReference type="NCBIfam" id="TIGR00238">
    <property type="entry name" value="KamA family radical SAM protein"/>
    <property type="match status" value="1"/>
</dbReference>
<dbReference type="OrthoDB" id="9770937at2"/>
<evidence type="ECO:0000256" key="13">
    <source>
        <dbReference type="ARBA" id="ARBA00030756"/>
    </source>
</evidence>
<sequence>MFTNDWKKALKESFYSPSELLEFLQIDSNEARVSSEITKKFKMIIPRSFANRMQKGNINDPLLKQVLPIVDEEVVVENYTSDPLEEKNYNKVAGLLHKYHGRVLLIAQTSCAVHCRYCFRKEFDYKDNTPGRKDWLQAFDYIRNDKSIEEVILSGGDPLLNNDEVLEFFLKNIQQITHIKRVRIHSRIPVVLPERITTKLLQILSEHGLDTILVIHVNHPNEIDDNVTNVLKEIHKFGIIILNQSTLLKDINDDANVLYALSTKLIKAKVIPYYIHLLDTVSGTRHYNVDNAKDIMKKLSEISSGFMVPILTKEIPGYPSKKWLSFHE</sequence>
<comment type="cofactor">
    <cofactor evidence="2 15">
        <name>pyridoxal 5'-phosphate</name>
        <dbReference type="ChEBI" id="CHEBI:597326"/>
    </cofactor>
</comment>
<dbReference type="InterPro" id="IPR003739">
    <property type="entry name" value="Lys_aminomutase/Glu_NH3_mut"/>
</dbReference>
<keyword evidence="7" id="KW-0949">S-adenosyl-L-methionine</keyword>
<evidence type="ECO:0000256" key="9">
    <source>
        <dbReference type="ARBA" id="ARBA00022898"/>
    </source>
</evidence>
<dbReference type="EMBL" id="CP010427">
    <property type="protein sequence ID" value="AJC49303.1"/>
    <property type="molecule type" value="Genomic_DNA"/>
</dbReference>
<dbReference type="AlphaFoldDB" id="A0A0A8E5L9"/>
<evidence type="ECO:0000259" key="16">
    <source>
        <dbReference type="PROSITE" id="PS51918"/>
    </source>
</evidence>
<evidence type="ECO:0000256" key="10">
    <source>
        <dbReference type="ARBA" id="ARBA00023004"/>
    </source>
</evidence>
<dbReference type="STRING" id="594679.SD28_06515"/>
<dbReference type="CDD" id="cd01335">
    <property type="entry name" value="Radical_SAM"/>
    <property type="match status" value="1"/>
</dbReference>
<dbReference type="PANTHER" id="PTHR30538">
    <property type="entry name" value="LYSINE 2,3-AMINOMUTASE-RELATED"/>
    <property type="match status" value="1"/>
</dbReference>
<dbReference type="Proteomes" id="UP000031104">
    <property type="component" value="Chromosome"/>
</dbReference>
<proteinExistence type="inferred from homology"/>
<evidence type="ECO:0000256" key="15">
    <source>
        <dbReference type="PIRSR" id="PIRSR603739-50"/>
    </source>
</evidence>
<dbReference type="SFLD" id="SFLDG01070">
    <property type="entry name" value="PLP-dependent"/>
    <property type="match status" value="1"/>
</dbReference>
<organism evidence="17 18">
    <name type="scientific">Allofrancisella guangzhouensis</name>
    <dbReference type="NCBI Taxonomy" id="594679"/>
    <lineage>
        <taxon>Bacteria</taxon>
        <taxon>Pseudomonadati</taxon>
        <taxon>Pseudomonadota</taxon>
        <taxon>Gammaproteobacteria</taxon>
        <taxon>Thiotrichales</taxon>
        <taxon>Francisellaceae</taxon>
        <taxon>Allofrancisella</taxon>
    </lineage>
</organism>
<dbReference type="PIRSF" id="PIRSF004911">
    <property type="entry name" value="DUF160"/>
    <property type="match status" value="1"/>
</dbReference>
<evidence type="ECO:0000256" key="5">
    <source>
        <dbReference type="ARBA" id="ARBA00022363"/>
    </source>
</evidence>
<name>A0A0A8E5L9_9GAMM</name>
<keyword evidence="9 15" id="KW-0663">Pyridoxal phosphate</keyword>
<keyword evidence="8 14" id="KW-0479">Metal-binding</keyword>
<dbReference type="KEGG" id="fgu:SD28_06515"/>
<dbReference type="Pfam" id="PF04055">
    <property type="entry name" value="Radical_SAM"/>
    <property type="match status" value="1"/>
</dbReference>
<evidence type="ECO:0000256" key="6">
    <source>
        <dbReference type="ARBA" id="ARBA00022485"/>
    </source>
</evidence>
<reference evidence="17 18" key="1">
    <citation type="submission" date="2014-12" db="EMBL/GenBank/DDBJ databases">
        <title>Complete genome sequence of Francisella guanzhouensis strain 08HL01032 isolated from air-conditioning system in China.</title>
        <authorList>
            <person name="Svensson D."/>
            <person name="Ohrman C."/>
            <person name="Backman S."/>
            <person name="Karlsson E."/>
            <person name="Nilsson E."/>
            <person name="Bystrom M."/>
            <person name="Larkeryd A."/>
            <person name="Stenberg P."/>
            <person name="Scholtz H.C."/>
            <person name="Forsman M."/>
            <person name="Sjodin A."/>
        </authorList>
    </citation>
    <scope>NUCLEOTIDE SEQUENCE [LARGE SCALE GENOMIC DNA]</scope>
    <source>
        <strain evidence="17 18">08HL01032</strain>
    </source>
</reference>
<comment type="cofactor">
    <cofactor evidence="3">
        <name>[4Fe-4S] cluster</name>
        <dbReference type="ChEBI" id="CHEBI:49883"/>
    </cofactor>
</comment>
<protein>
    <recommendedName>
        <fullName evidence="5">L-lysine 2,3-aminomutase</fullName>
    </recommendedName>
    <alternativeName>
        <fullName evidence="13">EF-P post-translational modification enzyme B</fullName>
    </alternativeName>
</protein>
<dbReference type="PANTHER" id="PTHR30538:SF1">
    <property type="entry name" value="L-LYSINE 2,3-AMINOMUTASE"/>
    <property type="match status" value="1"/>
</dbReference>
<dbReference type="SFLD" id="SFLDF00314">
    <property type="entry name" value="L-lysine_2_3-aminomutase_(yjeK"/>
    <property type="match status" value="1"/>
</dbReference>
<evidence type="ECO:0000256" key="1">
    <source>
        <dbReference type="ARBA" id="ARBA00001352"/>
    </source>
</evidence>
<gene>
    <name evidence="17" type="ORF">SD28_06515</name>
</gene>
<accession>A0A0A8E5L9</accession>
<dbReference type="RefSeq" id="WP_039125239.1">
    <property type="nucleotide sequence ID" value="NZ_CP010427.1"/>
</dbReference>
<dbReference type="GO" id="GO:0016853">
    <property type="term" value="F:isomerase activity"/>
    <property type="evidence" value="ECO:0007669"/>
    <property type="project" value="UniProtKB-KW"/>
</dbReference>
<keyword evidence="12" id="KW-0413">Isomerase</keyword>
<dbReference type="InterPro" id="IPR007197">
    <property type="entry name" value="rSAM"/>
</dbReference>
<dbReference type="PROSITE" id="PS51918">
    <property type="entry name" value="RADICAL_SAM"/>
    <property type="match status" value="1"/>
</dbReference>
<keyword evidence="11 14" id="KW-0411">Iron-sulfur</keyword>
<dbReference type="SFLD" id="SFLDS00029">
    <property type="entry name" value="Radical_SAM"/>
    <property type="match status" value="1"/>
</dbReference>
<evidence type="ECO:0000256" key="8">
    <source>
        <dbReference type="ARBA" id="ARBA00022723"/>
    </source>
</evidence>
<dbReference type="InterPro" id="IPR013785">
    <property type="entry name" value="Aldolase_TIM"/>
</dbReference>
<evidence type="ECO:0000256" key="3">
    <source>
        <dbReference type="ARBA" id="ARBA00001966"/>
    </source>
</evidence>
<comment type="similarity">
    <text evidence="4">Belongs to the radical SAM superfamily. KamA family.</text>
</comment>
<dbReference type="InterPro" id="IPR058240">
    <property type="entry name" value="rSAM_sf"/>
</dbReference>
<dbReference type="InterPro" id="IPR022462">
    <property type="entry name" value="EpmB"/>
</dbReference>
<keyword evidence="6 14" id="KW-0004">4Fe-4S</keyword>
<dbReference type="GO" id="GO:0051539">
    <property type="term" value="F:4 iron, 4 sulfur cluster binding"/>
    <property type="evidence" value="ECO:0007669"/>
    <property type="project" value="UniProtKB-KW"/>
</dbReference>
<evidence type="ECO:0000256" key="2">
    <source>
        <dbReference type="ARBA" id="ARBA00001933"/>
    </source>
</evidence>
<evidence type="ECO:0000256" key="14">
    <source>
        <dbReference type="PIRSR" id="PIRSR004911-1"/>
    </source>
</evidence>
<dbReference type="NCBIfam" id="TIGR03821">
    <property type="entry name" value="EFP_modif_epmB"/>
    <property type="match status" value="1"/>
</dbReference>
<feature type="domain" description="Radical SAM core" evidence="16">
    <location>
        <begin position="97"/>
        <end position="319"/>
    </location>
</feature>
<dbReference type="HOGENOM" id="CLU_032161_2_0_6"/>
<evidence type="ECO:0000313" key="18">
    <source>
        <dbReference type="Proteomes" id="UP000031104"/>
    </source>
</evidence>
<feature type="binding site" evidence="14">
    <location>
        <position position="111"/>
    </location>
    <ligand>
        <name>[4Fe-4S] cluster</name>
        <dbReference type="ChEBI" id="CHEBI:49883"/>
        <note>4Fe-4S-S-AdoMet</note>
    </ligand>
</feature>
<keyword evidence="10" id="KW-0408">Iron</keyword>